<proteinExistence type="predicted"/>
<evidence type="ECO:0000313" key="1">
    <source>
        <dbReference type="EMBL" id="KAK7497194.1"/>
    </source>
</evidence>
<keyword evidence="2" id="KW-1185">Reference proteome</keyword>
<protein>
    <submittedName>
        <fullName evidence="1">Uncharacterized protein</fullName>
    </submittedName>
</protein>
<accession>A0ABD0LCL8</accession>
<organism evidence="1 2">
    <name type="scientific">Batillaria attramentaria</name>
    <dbReference type="NCBI Taxonomy" id="370345"/>
    <lineage>
        <taxon>Eukaryota</taxon>
        <taxon>Metazoa</taxon>
        <taxon>Spiralia</taxon>
        <taxon>Lophotrochozoa</taxon>
        <taxon>Mollusca</taxon>
        <taxon>Gastropoda</taxon>
        <taxon>Caenogastropoda</taxon>
        <taxon>Sorbeoconcha</taxon>
        <taxon>Cerithioidea</taxon>
        <taxon>Batillariidae</taxon>
        <taxon>Batillaria</taxon>
    </lineage>
</organism>
<name>A0ABD0LCL8_9CAEN</name>
<sequence length="81" mass="8871">MSQAAHVRLQVNEFHGNARAVQDETEAVRVALVPITKAETSPCTNFRYSAFQQLWGFPANVDRSGFHATCLGHGFSFGSAM</sequence>
<dbReference type="Proteomes" id="UP001519460">
    <property type="component" value="Unassembled WGS sequence"/>
</dbReference>
<dbReference type="AlphaFoldDB" id="A0ABD0LCL8"/>
<comment type="caution">
    <text evidence="1">The sequence shown here is derived from an EMBL/GenBank/DDBJ whole genome shotgun (WGS) entry which is preliminary data.</text>
</comment>
<dbReference type="EMBL" id="JACVVK020000060">
    <property type="protein sequence ID" value="KAK7497194.1"/>
    <property type="molecule type" value="Genomic_DNA"/>
</dbReference>
<evidence type="ECO:0000313" key="2">
    <source>
        <dbReference type="Proteomes" id="UP001519460"/>
    </source>
</evidence>
<reference evidence="1 2" key="1">
    <citation type="journal article" date="2023" name="Sci. Data">
        <title>Genome assembly of the Korean intertidal mud-creeper Batillaria attramentaria.</title>
        <authorList>
            <person name="Patra A.K."/>
            <person name="Ho P.T."/>
            <person name="Jun S."/>
            <person name="Lee S.J."/>
            <person name="Kim Y."/>
            <person name="Won Y.J."/>
        </authorList>
    </citation>
    <scope>NUCLEOTIDE SEQUENCE [LARGE SCALE GENOMIC DNA]</scope>
    <source>
        <strain evidence="1">Wonlab-2016</strain>
    </source>
</reference>
<gene>
    <name evidence="1" type="ORF">BaRGS_00011488</name>
</gene>